<comment type="caution">
    <text evidence="4">The sequence shown here is derived from an EMBL/GenBank/DDBJ whole genome shotgun (WGS) entry which is preliminary data.</text>
</comment>
<dbReference type="SMART" id="SM00530">
    <property type="entry name" value="HTH_XRE"/>
    <property type="match status" value="1"/>
</dbReference>
<dbReference type="InterPro" id="IPR001387">
    <property type="entry name" value="Cro/C1-type_HTH"/>
</dbReference>
<evidence type="ECO:0000256" key="1">
    <source>
        <dbReference type="ARBA" id="ARBA00023125"/>
    </source>
</evidence>
<dbReference type="InterPro" id="IPR010982">
    <property type="entry name" value="Lambda_DNA-bd_dom_sf"/>
</dbReference>
<feature type="transmembrane region" description="Helical" evidence="2">
    <location>
        <begin position="114"/>
        <end position="134"/>
    </location>
</feature>
<evidence type="ECO:0000313" key="4">
    <source>
        <dbReference type="EMBL" id="MBC5722508.1"/>
    </source>
</evidence>
<feature type="transmembrane region" description="Helical" evidence="2">
    <location>
        <begin position="155"/>
        <end position="187"/>
    </location>
</feature>
<keyword evidence="2" id="KW-1133">Transmembrane helix</keyword>
<evidence type="ECO:0000259" key="3">
    <source>
        <dbReference type="PROSITE" id="PS50943"/>
    </source>
</evidence>
<dbReference type="RefSeq" id="WP_147571873.1">
    <property type="nucleotide sequence ID" value="NZ_JACOPO010000003.1"/>
</dbReference>
<dbReference type="PANTHER" id="PTHR46558:SF13">
    <property type="entry name" value="HTH-TYPE TRANSCRIPTIONAL REGULATOR IMMR"/>
    <property type="match status" value="1"/>
</dbReference>
<protein>
    <submittedName>
        <fullName evidence="4">Helix-turn-helix transcriptional regulator</fullName>
    </submittedName>
</protein>
<reference evidence="4" key="1">
    <citation type="submission" date="2020-08" db="EMBL/GenBank/DDBJ databases">
        <title>Genome public.</title>
        <authorList>
            <person name="Liu C."/>
            <person name="Sun Q."/>
        </authorList>
    </citation>
    <scope>NUCLEOTIDE SEQUENCE</scope>
    <source>
        <strain evidence="4">NSJ-23</strain>
    </source>
</reference>
<dbReference type="EMBL" id="JACOPO010000003">
    <property type="protein sequence ID" value="MBC5722508.1"/>
    <property type="molecule type" value="Genomic_DNA"/>
</dbReference>
<evidence type="ECO:0000256" key="2">
    <source>
        <dbReference type="SAM" id="Phobius"/>
    </source>
</evidence>
<keyword evidence="5" id="KW-1185">Reference proteome</keyword>
<dbReference type="Pfam" id="PF01381">
    <property type="entry name" value="HTH_3"/>
    <property type="match status" value="1"/>
</dbReference>
<evidence type="ECO:0000313" key="5">
    <source>
        <dbReference type="Proteomes" id="UP000628736"/>
    </source>
</evidence>
<dbReference type="GO" id="GO:0003677">
    <property type="term" value="F:DNA binding"/>
    <property type="evidence" value="ECO:0007669"/>
    <property type="project" value="UniProtKB-KW"/>
</dbReference>
<dbReference type="Gene3D" id="1.10.260.40">
    <property type="entry name" value="lambda repressor-like DNA-binding domains"/>
    <property type="match status" value="1"/>
</dbReference>
<dbReference type="CDD" id="cd00093">
    <property type="entry name" value="HTH_XRE"/>
    <property type="match status" value="1"/>
</dbReference>
<dbReference type="AlphaFoldDB" id="A0A8J6JA93"/>
<sequence length="219" mass="24953">MPLGERLKALRNQIGFSQEMVAERVGVSRQAVTKWESGQTIPTGENLAALAELYAISLDELMEDRSGWVKDGEDNPILRENRTVIAISAQLGALYACVWTLQDMPHGEQLGGGYLLPLFGNIVMLALCSMWMVWNLSFELDLDRRRNNLKIELRYMLAQLLLTVLSFYFHLGLAGFLLSIAILLFYLRVINPRYMGRKLWWKKPKRAVCKMKKGSRDGS</sequence>
<organism evidence="4 5">
    <name type="scientific">Flintibacter hominis</name>
    <dbReference type="NCBI Taxonomy" id="2763048"/>
    <lineage>
        <taxon>Bacteria</taxon>
        <taxon>Bacillati</taxon>
        <taxon>Bacillota</taxon>
        <taxon>Clostridia</taxon>
        <taxon>Eubacteriales</taxon>
        <taxon>Flintibacter</taxon>
    </lineage>
</organism>
<keyword evidence="1" id="KW-0238">DNA-binding</keyword>
<keyword evidence="2" id="KW-0472">Membrane</keyword>
<feature type="domain" description="HTH cro/C1-type" evidence="3">
    <location>
        <begin position="7"/>
        <end position="61"/>
    </location>
</feature>
<accession>A0A8J6JA93</accession>
<gene>
    <name evidence="4" type="ORF">H8S11_06760</name>
</gene>
<dbReference type="SUPFAM" id="SSF47413">
    <property type="entry name" value="lambda repressor-like DNA-binding domains"/>
    <property type="match status" value="1"/>
</dbReference>
<keyword evidence="2" id="KW-0812">Transmembrane</keyword>
<name>A0A8J6JA93_9FIRM</name>
<proteinExistence type="predicted"/>
<dbReference type="PANTHER" id="PTHR46558">
    <property type="entry name" value="TRACRIPTIONAL REGULATORY PROTEIN-RELATED-RELATED"/>
    <property type="match status" value="1"/>
</dbReference>
<dbReference type="PROSITE" id="PS50943">
    <property type="entry name" value="HTH_CROC1"/>
    <property type="match status" value="1"/>
</dbReference>
<dbReference type="Proteomes" id="UP000628736">
    <property type="component" value="Unassembled WGS sequence"/>
</dbReference>